<dbReference type="RefSeq" id="WP_127051533.1">
    <property type="nucleotide sequence ID" value="NZ_RZGZ01000007.1"/>
</dbReference>
<name>A0A3S0VQQ9_9MICO</name>
<dbReference type="Proteomes" id="UP000274909">
    <property type="component" value="Unassembled WGS sequence"/>
</dbReference>
<keyword evidence="3" id="KW-1185">Reference proteome</keyword>
<dbReference type="EMBL" id="RZGZ01000007">
    <property type="protein sequence ID" value="RUQ96904.1"/>
    <property type="molecule type" value="Genomic_DNA"/>
</dbReference>
<keyword evidence="1" id="KW-0472">Membrane</keyword>
<gene>
    <name evidence="2" type="ORF">ELQ94_16785</name>
</gene>
<protein>
    <submittedName>
        <fullName evidence="2">Uncharacterized protein</fullName>
    </submittedName>
</protein>
<reference evidence="2 3" key="1">
    <citation type="submission" date="2018-12" db="EMBL/GenBank/DDBJ databases">
        <authorList>
            <person name="Li F."/>
        </authorList>
    </citation>
    <scope>NUCLEOTIDE SEQUENCE [LARGE SCALE GENOMIC DNA]</scope>
    <source>
        <strain evidence="2 3">EGI 6500705</strain>
    </source>
</reference>
<dbReference type="AlphaFoldDB" id="A0A3S0VQQ9"/>
<evidence type="ECO:0000313" key="3">
    <source>
        <dbReference type="Proteomes" id="UP000274909"/>
    </source>
</evidence>
<keyword evidence="1" id="KW-1133">Transmembrane helix</keyword>
<organism evidence="2 3">
    <name type="scientific">Labedella endophytica</name>
    <dbReference type="NCBI Taxonomy" id="1523160"/>
    <lineage>
        <taxon>Bacteria</taxon>
        <taxon>Bacillati</taxon>
        <taxon>Actinomycetota</taxon>
        <taxon>Actinomycetes</taxon>
        <taxon>Micrococcales</taxon>
        <taxon>Microbacteriaceae</taxon>
        <taxon>Labedella</taxon>
    </lineage>
</organism>
<evidence type="ECO:0000313" key="2">
    <source>
        <dbReference type="EMBL" id="RUQ96904.1"/>
    </source>
</evidence>
<feature type="transmembrane region" description="Helical" evidence="1">
    <location>
        <begin position="12"/>
        <end position="32"/>
    </location>
</feature>
<evidence type="ECO:0000256" key="1">
    <source>
        <dbReference type="SAM" id="Phobius"/>
    </source>
</evidence>
<feature type="transmembrane region" description="Helical" evidence="1">
    <location>
        <begin position="38"/>
        <end position="62"/>
    </location>
</feature>
<keyword evidence="1" id="KW-0812">Transmembrane</keyword>
<comment type="caution">
    <text evidence="2">The sequence shown here is derived from an EMBL/GenBank/DDBJ whole genome shotgun (WGS) entry which is preliminary data.</text>
</comment>
<accession>A0A3S0VQQ9</accession>
<proteinExistence type="predicted"/>
<sequence>MPSRYTRSERRTLGGLGAYAAVLWIVRIVLYVDLAPDGVGRFFCFMLLWLATVPFIVFRGFLKRRATADARVRGGDPE</sequence>